<accession>G0NA62</accession>
<keyword evidence="3" id="KW-1185">Reference proteome</keyword>
<evidence type="ECO:0000256" key="1">
    <source>
        <dbReference type="SAM" id="MobiDB-lite"/>
    </source>
</evidence>
<dbReference type="OMA" id="GCECVEI"/>
<dbReference type="InParanoid" id="G0NA62"/>
<dbReference type="EMBL" id="GL379853">
    <property type="protein sequence ID" value="EGT55994.1"/>
    <property type="molecule type" value="Genomic_DNA"/>
</dbReference>
<dbReference type="HOGENOM" id="CLU_034967_0_0_1"/>
<gene>
    <name evidence="2" type="ORF">CAEBREN_02374</name>
</gene>
<feature type="compositionally biased region" description="Polar residues" evidence="1">
    <location>
        <begin position="462"/>
        <end position="471"/>
    </location>
</feature>
<dbReference type="OrthoDB" id="5806466at2759"/>
<protein>
    <submittedName>
        <fullName evidence="2">Uncharacterized protein</fullName>
    </submittedName>
</protein>
<dbReference type="STRING" id="135651.G0NA62"/>
<evidence type="ECO:0000313" key="2">
    <source>
        <dbReference type="EMBL" id="EGT55994.1"/>
    </source>
</evidence>
<name>G0NA62_CAEBE</name>
<dbReference type="AlphaFoldDB" id="G0NA62"/>
<reference evidence="3" key="1">
    <citation type="submission" date="2011-07" db="EMBL/GenBank/DDBJ databases">
        <authorList>
            <consortium name="Caenorhabditis brenneri Sequencing and Analysis Consortium"/>
            <person name="Wilson R.K."/>
        </authorList>
    </citation>
    <scope>NUCLEOTIDE SEQUENCE [LARGE SCALE GENOMIC DNA]</scope>
    <source>
        <strain evidence="3">PB2801</strain>
    </source>
</reference>
<dbReference type="eggNOG" id="ENOG502TFQN">
    <property type="taxonomic scope" value="Eukaryota"/>
</dbReference>
<dbReference type="FunCoup" id="G0NA62">
    <property type="interactions" value="1640"/>
</dbReference>
<feature type="compositionally biased region" description="Basic and acidic residues" evidence="1">
    <location>
        <begin position="529"/>
        <end position="538"/>
    </location>
</feature>
<sequence length="538" mass="60167">MEKNEKNGVFSRKASPVKLRDCHRLTFERILSDPEGHGTIIAFATVQPITLPNSGGVAHYQATTYYDGDPVIDNPSSTLNSITLNSTSSLSRRFKRLSSGDLNVIRRMTEEIDFDLKNVIYDGNEITGEEDTENGIDRACFKPGPEYPTDQQMLFLKQCIKKIDTRPPNMYYLTNGWSVDNFEALFKYMIRATEDNIRDTLLSIEFRDCVMTLRSLHSFIEDYASFKGVAVHTDYVYATVHSKKASLERKLRGALDQFVEVEKKVRKARISYTSTITISSPHAPHVSIIVRFCCRKPCNIKKGKKKRQVSVQVDHITGHRALMPASESQRNEGIGCECVEIPEDEEAPEPRKPAPVTTIVTNRQMLIDEEEVPLQLSYHVDPKTGETLVDCDIENDETNITTDSAQNHDIHEYVEMFPTLLELFEKAGIKDTDEDDEVDCEIPVSKYPKKISLAGGVTLSSDGCEDTQSMNSSGDSSVTSVSVGITDSSDFDTSDCESDSSDSESDSSNQDDGKEEAKTKSESYNQGGEKTEENPKDD</sequence>
<organism evidence="3">
    <name type="scientific">Caenorhabditis brenneri</name>
    <name type="common">Nematode worm</name>
    <dbReference type="NCBI Taxonomy" id="135651"/>
    <lineage>
        <taxon>Eukaryota</taxon>
        <taxon>Metazoa</taxon>
        <taxon>Ecdysozoa</taxon>
        <taxon>Nematoda</taxon>
        <taxon>Chromadorea</taxon>
        <taxon>Rhabditida</taxon>
        <taxon>Rhabditina</taxon>
        <taxon>Rhabditomorpha</taxon>
        <taxon>Rhabditoidea</taxon>
        <taxon>Rhabditidae</taxon>
        <taxon>Peloderinae</taxon>
        <taxon>Caenorhabditis</taxon>
    </lineage>
</organism>
<feature type="compositionally biased region" description="Low complexity" evidence="1">
    <location>
        <begin position="472"/>
        <end position="488"/>
    </location>
</feature>
<dbReference type="Proteomes" id="UP000008068">
    <property type="component" value="Unassembled WGS sequence"/>
</dbReference>
<feature type="compositionally biased region" description="Basic and acidic residues" evidence="1">
    <location>
        <begin position="511"/>
        <end position="521"/>
    </location>
</feature>
<proteinExistence type="predicted"/>
<evidence type="ECO:0000313" key="3">
    <source>
        <dbReference type="Proteomes" id="UP000008068"/>
    </source>
</evidence>
<feature type="region of interest" description="Disordered" evidence="1">
    <location>
        <begin position="462"/>
        <end position="538"/>
    </location>
</feature>
<feature type="compositionally biased region" description="Acidic residues" evidence="1">
    <location>
        <begin position="489"/>
        <end position="505"/>
    </location>
</feature>